<evidence type="ECO:0000256" key="7">
    <source>
        <dbReference type="ARBA" id="ARBA00023136"/>
    </source>
</evidence>
<evidence type="ECO:0000256" key="5">
    <source>
        <dbReference type="ARBA" id="ARBA00022692"/>
    </source>
</evidence>
<reference evidence="11 12" key="1">
    <citation type="submission" date="2016-10" db="EMBL/GenBank/DDBJ databases">
        <authorList>
            <person name="de Groot N.N."/>
        </authorList>
    </citation>
    <scope>NUCLEOTIDE SEQUENCE [LARGE SCALE GENOMIC DNA]</scope>
    <source>
        <strain evidence="11 12">CGMCC 1.11030</strain>
    </source>
</reference>
<dbReference type="RefSeq" id="WP_092857121.1">
    <property type="nucleotide sequence ID" value="NZ_FOQH01000001.1"/>
</dbReference>
<feature type="transmembrane region" description="Helical" evidence="9">
    <location>
        <begin position="121"/>
        <end position="140"/>
    </location>
</feature>
<proteinExistence type="predicted"/>
<dbReference type="Proteomes" id="UP000199377">
    <property type="component" value="Unassembled WGS sequence"/>
</dbReference>
<dbReference type="GO" id="GO:0009103">
    <property type="term" value="P:lipopolysaccharide biosynthetic process"/>
    <property type="evidence" value="ECO:0007669"/>
    <property type="project" value="UniProtKB-ARBA"/>
</dbReference>
<feature type="compositionally biased region" description="Gly residues" evidence="8">
    <location>
        <begin position="32"/>
        <end position="42"/>
    </location>
</feature>
<dbReference type="GO" id="GO:0005886">
    <property type="term" value="C:plasma membrane"/>
    <property type="evidence" value="ECO:0007669"/>
    <property type="project" value="UniProtKB-SubCell"/>
</dbReference>
<feature type="transmembrane region" description="Helical" evidence="9">
    <location>
        <begin position="249"/>
        <end position="268"/>
    </location>
</feature>
<evidence type="ECO:0000256" key="6">
    <source>
        <dbReference type="ARBA" id="ARBA00022989"/>
    </source>
</evidence>
<evidence type="ECO:0000313" key="12">
    <source>
        <dbReference type="Proteomes" id="UP000199377"/>
    </source>
</evidence>
<dbReference type="PANTHER" id="PTHR33908">
    <property type="entry name" value="MANNOSYLTRANSFERASE YKCB-RELATED"/>
    <property type="match status" value="1"/>
</dbReference>
<protein>
    <submittedName>
        <fullName evidence="11">Dolichyl-phosphate-mannose-protein mannosyltransferase</fullName>
    </submittedName>
</protein>
<dbReference type="Pfam" id="PF13231">
    <property type="entry name" value="PMT_2"/>
    <property type="match status" value="1"/>
</dbReference>
<evidence type="ECO:0000256" key="3">
    <source>
        <dbReference type="ARBA" id="ARBA00022676"/>
    </source>
</evidence>
<keyword evidence="2" id="KW-1003">Cell membrane</keyword>
<keyword evidence="4 11" id="KW-0808">Transferase</keyword>
<keyword evidence="5 9" id="KW-0812">Transmembrane</keyword>
<feature type="transmembrane region" description="Helical" evidence="9">
    <location>
        <begin position="301"/>
        <end position="325"/>
    </location>
</feature>
<feature type="transmembrane region" description="Helical" evidence="9">
    <location>
        <begin position="337"/>
        <end position="356"/>
    </location>
</feature>
<evidence type="ECO:0000259" key="10">
    <source>
        <dbReference type="Pfam" id="PF13231"/>
    </source>
</evidence>
<dbReference type="InterPro" id="IPR038731">
    <property type="entry name" value="RgtA/B/C-like"/>
</dbReference>
<evidence type="ECO:0000256" key="1">
    <source>
        <dbReference type="ARBA" id="ARBA00004651"/>
    </source>
</evidence>
<feature type="transmembrane region" description="Helical" evidence="9">
    <location>
        <begin position="392"/>
        <end position="412"/>
    </location>
</feature>
<keyword evidence="12" id="KW-1185">Reference proteome</keyword>
<dbReference type="OrthoDB" id="9811222at2"/>
<evidence type="ECO:0000256" key="2">
    <source>
        <dbReference type="ARBA" id="ARBA00022475"/>
    </source>
</evidence>
<evidence type="ECO:0000313" key="11">
    <source>
        <dbReference type="EMBL" id="SFH65146.1"/>
    </source>
</evidence>
<feature type="compositionally biased region" description="Low complexity" evidence="8">
    <location>
        <begin position="18"/>
        <end position="31"/>
    </location>
</feature>
<dbReference type="EMBL" id="FOQH01000001">
    <property type="protein sequence ID" value="SFH65146.1"/>
    <property type="molecule type" value="Genomic_DNA"/>
</dbReference>
<keyword evidence="3 11" id="KW-0328">Glycosyltransferase</keyword>
<keyword evidence="7 9" id="KW-0472">Membrane</keyword>
<dbReference type="PANTHER" id="PTHR33908:SF11">
    <property type="entry name" value="MEMBRANE PROTEIN"/>
    <property type="match status" value="1"/>
</dbReference>
<dbReference type="AlphaFoldDB" id="A0A1I3BSU4"/>
<sequence length="546" mass="57534">MSAQSSRTPSRARKTAPRKAPAVGPKPAAKGAGKGGGGRGGGASGAAAAERVLWSQRAWAMLAGLAVLRLALNALGLIPVHFDEAQYWAYGREMAAGHYSKPPLVGWLILASTSVLGDTAFGLRFFAPLAHLAVGAGVFLTARRLFDARCGFWAALLYSAAPGVSISAGLMTTDPVMMAGWVLALYALVRAMEVQPGPKSAEPWGWWALVGAGVGLGMLAKYTAVALPLGLLGYVLFSRETPLGPSRRRGAGLAAGVAALVLSPNIVWNAMHGFVTVAHLGENAEVGRGGLAHPGELAEFLGAQFGVIGPVAFLAVLAALVTLPFDPARRGDWRERLLAWSAAPLLAAMCVQAFLSQANANWAAPAYVGGSILAARWLLARPWGELAGKVQAGVGIVAVVAVLLLGGVYDLWARDLPRFADPYKKMRNGGPFCEAALSAMEGEGAQVLLSNDRRRLSECLFEGGMGFRDVAVWDPDGVPSNHFEFRSRLQPGDDRLMLLAVESEAQGQEIADRFAWAVPVGSGRFATHADRSVTYVLWAVEGFEGY</sequence>
<evidence type="ECO:0000256" key="8">
    <source>
        <dbReference type="SAM" id="MobiDB-lite"/>
    </source>
</evidence>
<feature type="transmembrane region" description="Helical" evidence="9">
    <location>
        <begin position="204"/>
        <end position="237"/>
    </location>
</feature>
<feature type="transmembrane region" description="Helical" evidence="9">
    <location>
        <begin position="362"/>
        <end position="380"/>
    </location>
</feature>
<feature type="region of interest" description="Disordered" evidence="8">
    <location>
        <begin position="1"/>
        <end position="42"/>
    </location>
</feature>
<organism evidence="11 12">
    <name type="scientific">Albimonas pacifica</name>
    <dbReference type="NCBI Taxonomy" id="1114924"/>
    <lineage>
        <taxon>Bacteria</taxon>
        <taxon>Pseudomonadati</taxon>
        <taxon>Pseudomonadota</taxon>
        <taxon>Alphaproteobacteria</taxon>
        <taxon>Rhodobacterales</taxon>
        <taxon>Paracoccaceae</taxon>
        <taxon>Albimonas</taxon>
    </lineage>
</organism>
<feature type="transmembrane region" description="Helical" evidence="9">
    <location>
        <begin position="59"/>
        <end position="82"/>
    </location>
</feature>
<comment type="subcellular location">
    <subcellularLocation>
        <location evidence="1">Cell membrane</location>
        <topology evidence="1">Multi-pass membrane protein</topology>
    </subcellularLocation>
</comment>
<feature type="transmembrane region" description="Helical" evidence="9">
    <location>
        <begin position="152"/>
        <end position="171"/>
    </location>
</feature>
<evidence type="ECO:0000256" key="9">
    <source>
        <dbReference type="SAM" id="Phobius"/>
    </source>
</evidence>
<accession>A0A1I3BSU4</accession>
<dbReference type="STRING" id="1114924.SAMN05216258_101309"/>
<dbReference type="InterPro" id="IPR050297">
    <property type="entry name" value="LipidA_mod_glycosyltrf_83"/>
</dbReference>
<evidence type="ECO:0000256" key="4">
    <source>
        <dbReference type="ARBA" id="ARBA00022679"/>
    </source>
</evidence>
<name>A0A1I3BSU4_9RHOB</name>
<dbReference type="GO" id="GO:0016763">
    <property type="term" value="F:pentosyltransferase activity"/>
    <property type="evidence" value="ECO:0007669"/>
    <property type="project" value="TreeGrafter"/>
</dbReference>
<gene>
    <name evidence="11" type="ORF">SAMN05216258_101309</name>
</gene>
<keyword evidence="6 9" id="KW-1133">Transmembrane helix</keyword>
<feature type="domain" description="Glycosyltransferase RgtA/B/C/D-like" evidence="10">
    <location>
        <begin position="100"/>
        <end position="268"/>
    </location>
</feature>